<proteinExistence type="predicted"/>
<evidence type="ECO:0000256" key="1">
    <source>
        <dbReference type="ARBA" id="ARBA00004127"/>
    </source>
</evidence>
<dbReference type="PANTHER" id="PTHR34187:SF1">
    <property type="entry name" value="DUF202 DOMAIN-CONTAINING PROTEIN"/>
    <property type="match status" value="1"/>
</dbReference>
<protein>
    <recommendedName>
        <fullName evidence="7">DUF202 domain-containing protein</fullName>
    </recommendedName>
</protein>
<sequence length="199" mass="22540">MEHRNSQQASGDPVRHIPEPEPAHLHDETDSDREWEATELRAVVERPPNHRVLSLELPAEHWYDSIRKFWRRHVRISVPHVDCRDHLANERTFLGYLRTSVALSMLGAVIAQLYRLTHSPHPDPVFGFFVLSKPICGILQCSALGMVLLGAIRYFRQQAAMATGKVFAGGWEVLTIVIFTSALMVALFALHVALDIAKY</sequence>
<dbReference type="InterPro" id="IPR003807">
    <property type="entry name" value="DUF202"/>
</dbReference>
<evidence type="ECO:0000256" key="2">
    <source>
        <dbReference type="ARBA" id="ARBA00022692"/>
    </source>
</evidence>
<feature type="transmembrane region" description="Helical" evidence="6">
    <location>
        <begin position="173"/>
        <end position="194"/>
    </location>
</feature>
<dbReference type="PANTHER" id="PTHR34187">
    <property type="entry name" value="FGR18P"/>
    <property type="match status" value="1"/>
</dbReference>
<keyword evidence="4 6" id="KW-0472">Membrane</keyword>
<feature type="domain" description="DUF202" evidence="7">
    <location>
        <begin position="84"/>
        <end position="159"/>
    </location>
</feature>
<evidence type="ECO:0000259" key="7">
    <source>
        <dbReference type="Pfam" id="PF02656"/>
    </source>
</evidence>
<gene>
    <name evidence="8" type="ORF">M409DRAFT_67957</name>
</gene>
<dbReference type="RefSeq" id="XP_033665354.1">
    <property type="nucleotide sequence ID" value="XM_033817629.1"/>
</dbReference>
<evidence type="ECO:0000256" key="5">
    <source>
        <dbReference type="SAM" id="MobiDB-lite"/>
    </source>
</evidence>
<dbReference type="Proteomes" id="UP000799537">
    <property type="component" value="Unassembled WGS sequence"/>
</dbReference>
<reference evidence="8" key="1">
    <citation type="journal article" date="2020" name="Stud. Mycol.">
        <title>101 Dothideomycetes genomes: a test case for predicting lifestyles and emergence of pathogens.</title>
        <authorList>
            <person name="Haridas S."/>
            <person name="Albert R."/>
            <person name="Binder M."/>
            <person name="Bloem J."/>
            <person name="Labutti K."/>
            <person name="Salamov A."/>
            <person name="Andreopoulos B."/>
            <person name="Baker S."/>
            <person name="Barry K."/>
            <person name="Bills G."/>
            <person name="Bluhm B."/>
            <person name="Cannon C."/>
            <person name="Castanera R."/>
            <person name="Culley D."/>
            <person name="Daum C."/>
            <person name="Ezra D."/>
            <person name="Gonzalez J."/>
            <person name="Henrissat B."/>
            <person name="Kuo A."/>
            <person name="Liang C."/>
            <person name="Lipzen A."/>
            <person name="Lutzoni F."/>
            <person name="Magnuson J."/>
            <person name="Mondo S."/>
            <person name="Nolan M."/>
            <person name="Ohm R."/>
            <person name="Pangilinan J."/>
            <person name="Park H.-J."/>
            <person name="Ramirez L."/>
            <person name="Alfaro M."/>
            <person name="Sun H."/>
            <person name="Tritt A."/>
            <person name="Yoshinaga Y."/>
            <person name="Zwiers L.-H."/>
            <person name="Turgeon B."/>
            <person name="Goodwin S."/>
            <person name="Spatafora J."/>
            <person name="Crous P."/>
            <person name="Grigoriev I."/>
        </authorList>
    </citation>
    <scope>NUCLEOTIDE SEQUENCE</scope>
    <source>
        <strain evidence="8">ATCC 36951</strain>
    </source>
</reference>
<keyword evidence="9" id="KW-1185">Reference proteome</keyword>
<feature type="compositionally biased region" description="Polar residues" evidence="5">
    <location>
        <begin position="1"/>
        <end position="10"/>
    </location>
</feature>
<evidence type="ECO:0000313" key="9">
    <source>
        <dbReference type="Proteomes" id="UP000799537"/>
    </source>
</evidence>
<feature type="transmembrane region" description="Helical" evidence="6">
    <location>
        <begin position="126"/>
        <end position="152"/>
    </location>
</feature>
<evidence type="ECO:0000313" key="8">
    <source>
        <dbReference type="EMBL" id="KAF2164465.1"/>
    </source>
</evidence>
<accession>A0A6A6CBN5</accession>
<feature type="transmembrane region" description="Helical" evidence="6">
    <location>
        <begin position="93"/>
        <end position="114"/>
    </location>
</feature>
<feature type="region of interest" description="Disordered" evidence="5">
    <location>
        <begin position="1"/>
        <end position="32"/>
    </location>
</feature>
<dbReference type="GO" id="GO:0012505">
    <property type="term" value="C:endomembrane system"/>
    <property type="evidence" value="ECO:0007669"/>
    <property type="project" value="UniProtKB-SubCell"/>
</dbReference>
<evidence type="ECO:0000256" key="3">
    <source>
        <dbReference type="ARBA" id="ARBA00022989"/>
    </source>
</evidence>
<dbReference type="Pfam" id="PF02656">
    <property type="entry name" value="DUF202"/>
    <property type="match status" value="1"/>
</dbReference>
<dbReference type="GeneID" id="54570901"/>
<comment type="subcellular location">
    <subcellularLocation>
        <location evidence="1">Endomembrane system</location>
        <topology evidence="1">Multi-pass membrane protein</topology>
    </subcellularLocation>
</comment>
<dbReference type="AlphaFoldDB" id="A0A6A6CBN5"/>
<keyword evidence="3 6" id="KW-1133">Transmembrane helix</keyword>
<evidence type="ECO:0000256" key="4">
    <source>
        <dbReference type="ARBA" id="ARBA00023136"/>
    </source>
</evidence>
<dbReference type="OrthoDB" id="199599at2759"/>
<keyword evidence="2 6" id="KW-0812">Transmembrane</keyword>
<feature type="compositionally biased region" description="Basic and acidic residues" evidence="5">
    <location>
        <begin position="13"/>
        <end position="32"/>
    </location>
</feature>
<evidence type="ECO:0000256" key="6">
    <source>
        <dbReference type="SAM" id="Phobius"/>
    </source>
</evidence>
<dbReference type="InterPro" id="IPR052053">
    <property type="entry name" value="IM_YidH-like"/>
</dbReference>
<name>A0A6A6CBN5_ZASCE</name>
<organism evidence="8 9">
    <name type="scientific">Zasmidium cellare ATCC 36951</name>
    <dbReference type="NCBI Taxonomy" id="1080233"/>
    <lineage>
        <taxon>Eukaryota</taxon>
        <taxon>Fungi</taxon>
        <taxon>Dikarya</taxon>
        <taxon>Ascomycota</taxon>
        <taxon>Pezizomycotina</taxon>
        <taxon>Dothideomycetes</taxon>
        <taxon>Dothideomycetidae</taxon>
        <taxon>Mycosphaerellales</taxon>
        <taxon>Mycosphaerellaceae</taxon>
        <taxon>Zasmidium</taxon>
    </lineage>
</organism>
<dbReference type="EMBL" id="ML993604">
    <property type="protein sequence ID" value="KAF2164465.1"/>
    <property type="molecule type" value="Genomic_DNA"/>
</dbReference>